<dbReference type="EMBL" id="JBCGBO010000002">
    <property type="protein sequence ID" value="KAK9221169.1"/>
    <property type="molecule type" value="Genomic_DNA"/>
</dbReference>
<evidence type="ECO:0008006" key="3">
    <source>
        <dbReference type="Google" id="ProtNLM"/>
    </source>
</evidence>
<keyword evidence="2" id="KW-1185">Reference proteome</keyword>
<gene>
    <name evidence="1" type="ORF">WN944_009594</name>
</gene>
<comment type="caution">
    <text evidence="1">The sequence shown here is derived from an EMBL/GenBank/DDBJ whole genome shotgun (WGS) entry which is preliminary data.</text>
</comment>
<sequence length="77" mass="8617">MAATVAFKITGGKLIPEIQMLASEAILALKKSMQARLDVPVARQTIRFNNQALANDLKIDHYDFDIDHDHHQFVTLG</sequence>
<dbReference type="Proteomes" id="UP001428341">
    <property type="component" value="Unassembled WGS sequence"/>
</dbReference>
<dbReference type="CDD" id="cd17039">
    <property type="entry name" value="Ubl_ubiquitin_like"/>
    <property type="match status" value="1"/>
</dbReference>
<dbReference type="AlphaFoldDB" id="A0AAP0MS07"/>
<dbReference type="InterPro" id="IPR029071">
    <property type="entry name" value="Ubiquitin-like_domsf"/>
</dbReference>
<evidence type="ECO:0000313" key="2">
    <source>
        <dbReference type="Proteomes" id="UP001428341"/>
    </source>
</evidence>
<protein>
    <recommendedName>
        <fullName evidence="3">Ubiquitin-like domain-containing protein</fullName>
    </recommendedName>
</protein>
<name>A0AAP0MS07_9ROSI</name>
<accession>A0AAP0MS07</accession>
<proteinExistence type="predicted"/>
<dbReference type="Gene3D" id="3.10.20.90">
    <property type="entry name" value="Phosphatidylinositol 3-kinase Catalytic Subunit, Chain A, domain 1"/>
    <property type="match status" value="1"/>
</dbReference>
<dbReference type="SUPFAM" id="SSF54236">
    <property type="entry name" value="Ubiquitin-like"/>
    <property type="match status" value="1"/>
</dbReference>
<evidence type="ECO:0000313" key="1">
    <source>
        <dbReference type="EMBL" id="KAK9221169.1"/>
    </source>
</evidence>
<reference evidence="1 2" key="1">
    <citation type="submission" date="2024-05" db="EMBL/GenBank/DDBJ databases">
        <title>Haplotype-resolved chromosome-level genome assembly of Huyou (Citrus changshanensis).</title>
        <authorList>
            <person name="Miao C."/>
            <person name="Chen W."/>
            <person name="Wu Y."/>
            <person name="Wang L."/>
            <person name="Zhao S."/>
            <person name="Grierson D."/>
            <person name="Xu C."/>
            <person name="Chen K."/>
        </authorList>
    </citation>
    <scope>NUCLEOTIDE SEQUENCE [LARGE SCALE GENOMIC DNA]</scope>
    <source>
        <strain evidence="1">01-14</strain>
        <tissue evidence="1">Leaf</tissue>
    </source>
</reference>
<organism evidence="1 2">
    <name type="scientific">Citrus x changshan-huyou</name>
    <dbReference type="NCBI Taxonomy" id="2935761"/>
    <lineage>
        <taxon>Eukaryota</taxon>
        <taxon>Viridiplantae</taxon>
        <taxon>Streptophyta</taxon>
        <taxon>Embryophyta</taxon>
        <taxon>Tracheophyta</taxon>
        <taxon>Spermatophyta</taxon>
        <taxon>Magnoliopsida</taxon>
        <taxon>eudicotyledons</taxon>
        <taxon>Gunneridae</taxon>
        <taxon>Pentapetalae</taxon>
        <taxon>rosids</taxon>
        <taxon>malvids</taxon>
        <taxon>Sapindales</taxon>
        <taxon>Rutaceae</taxon>
        <taxon>Aurantioideae</taxon>
        <taxon>Citrus</taxon>
    </lineage>
</organism>